<dbReference type="Proteomes" id="UP000682733">
    <property type="component" value="Unassembled WGS sequence"/>
</dbReference>
<evidence type="ECO:0000313" key="1">
    <source>
        <dbReference type="EMBL" id="CAF0847359.1"/>
    </source>
</evidence>
<sequence>MIAFLAEVINLLDTRIVLNHYSNSSYLALEFLLKFLPTAVQWLNSCVATERAAAVLFGIKFDKDISQNVAKYTSLFIILVSVTLAIHDPLHGQVLVEDRRP</sequence>
<dbReference type="AlphaFoldDB" id="A0A8S2D5C3"/>
<gene>
    <name evidence="1" type="ORF">OVA965_LOCUS6961</name>
    <name evidence="2" type="ORF">TMI583_LOCUS6957</name>
</gene>
<name>A0A8S2D5C3_9BILA</name>
<proteinExistence type="predicted"/>
<dbReference type="EMBL" id="CAJNOK010002157">
    <property type="protein sequence ID" value="CAF0847359.1"/>
    <property type="molecule type" value="Genomic_DNA"/>
</dbReference>
<evidence type="ECO:0000313" key="2">
    <source>
        <dbReference type="EMBL" id="CAF3632593.1"/>
    </source>
</evidence>
<reference evidence="1" key="1">
    <citation type="submission" date="2021-02" db="EMBL/GenBank/DDBJ databases">
        <authorList>
            <person name="Nowell W R."/>
        </authorList>
    </citation>
    <scope>NUCLEOTIDE SEQUENCE</scope>
</reference>
<dbReference type="EMBL" id="CAJOBA010002157">
    <property type="protein sequence ID" value="CAF3632593.1"/>
    <property type="molecule type" value="Genomic_DNA"/>
</dbReference>
<accession>A0A8S2D5C3</accession>
<protein>
    <submittedName>
        <fullName evidence="1">Uncharacterized protein</fullName>
    </submittedName>
</protein>
<organism evidence="1 3">
    <name type="scientific">Didymodactylos carnosus</name>
    <dbReference type="NCBI Taxonomy" id="1234261"/>
    <lineage>
        <taxon>Eukaryota</taxon>
        <taxon>Metazoa</taxon>
        <taxon>Spiralia</taxon>
        <taxon>Gnathifera</taxon>
        <taxon>Rotifera</taxon>
        <taxon>Eurotatoria</taxon>
        <taxon>Bdelloidea</taxon>
        <taxon>Philodinida</taxon>
        <taxon>Philodinidae</taxon>
        <taxon>Didymodactylos</taxon>
    </lineage>
</organism>
<dbReference type="Proteomes" id="UP000677228">
    <property type="component" value="Unassembled WGS sequence"/>
</dbReference>
<evidence type="ECO:0000313" key="3">
    <source>
        <dbReference type="Proteomes" id="UP000677228"/>
    </source>
</evidence>
<comment type="caution">
    <text evidence="1">The sequence shown here is derived from an EMBL/GenBank/DDBJ whole genome shotgun (WGS) entry which is preliminary data.</text>
</comment>